<comment type="caution">
    <text evidence="3">The sequence shown here is derived from an EMBL/GenBank/DDBJ whole genome shotgun (WGS) entry which is preliminary data.</text>
</comment>
<feature type="region of interest" description="Disordered" evidence="1">
    <location>
        <begin position="487"/>
        <end position="512"/>
    </location>
</feature>
<dbReference type="InterPro" id="IPR002559">
    <property type="entry name" value="Transposase_11"/>
</dbReference>
<accession>A0ABV6C9T7</accession>
<evidence type="ECO:0000259" key="2">
    <source>
        <dbReference type="Pfam" id="PF01609"/>
    </source>
</evidence>
<reference evidence="3 4" key="1">
    <citation type="submission" date="2024-09" db="EMBL/GenBank/DDBJ databases">
        <authorList>
            <person name="Sun Q."/>
            <person name="Mori K."/>
        </authorList>
    </citation>
    <scope>NUCLEOTIDE SEQUENCE [LARGE SCALE GENOMIC DNA]</scope>
    <source>
        <strain evidence="3 4">JCM 15389</strain>
    </source>
</reference>
<dbReference type="EMBL" id="JBHLYQ010000236">
    <property type="protein sequence ID" value="MFC0083054.1"/>
    <property type="molecule type" value="Genomic_DNA"/>
</dbReference>
<feature type="non-terminal residue" evidence="3">
    <location>
        <position position="567"/>
    </location>
</feature>
<protein>
    <submittedName>
        <fullName evidence="3">IS1634 family transposase</fullName>
    </submittedName>
</protein>
<organism evidence="3 4">
    <name type="scientific">Aciditerrimonas ferrireducens</name>
    <dbReference type="NCBI Taxonomy" id="667306"/>
    <lineage>
        <taxon>Bacteria</taxon>
        <taxon>Bacillati</taxon>
        <taxon>Actinomycetota</taxon>
        <taxon>Acidimicrobiia</taxon>
        <taxon>Acidimicrobiales</taxon>
        <taxon>Acidimicrobiaceae</taxon>
        <taxon>Aciditerrimonas</taxon>
    </lineage>
</organism>
<dbReference type="InterPro" id="IPR047654">
    <property type="entry name" value="IS1634_transpos"/>
</dbReference>
<name>A0ABV6C9T7_9ACTN</name>
<feature type="domain" description="Transposase IS4-like" evidence="2">
    <location>
        <begin position="207"/>
        <end position="463"/>
    </location>
</feature>
<dbReference type="Pfam" id="PF01609">
    <property type="entry name" value="DDE_Tnp_1"/>
    <property type="match status" value="1"/>
</dbReference>
<gene>
    <name evidence="3" type="ORF">ACFFRE_13040</name>
</gene>
<dbReference type="Proteomes" id="UP001589788">
    <property type="component" value="Unassembled WGS sequence"/>
</dbReference>
<keyword evidence="4" id="KW-1185">Reference proteome</keyword>
<evidence type="ECO:0000313" key="4">
    <source>
        <dbReference type="Proteomes" id="UP001589788"/>
    </source>
</evidence>
<evidence type="ECO:0000313" key="3">
    <source>
        <dbReference type="EMBL" id="MFC0083054.1"/>
    </source>
</evidence>
<dbReference type="RefSeq" id="WP_377790790.1">
    <property type="nucleotide sequence ID" value="NZ_JBHLYQ010000236.1"/>
</dbReference>
<sequence length="567" mass="63286">MHVVTTRRRYKDRVYETHLLRRTFREDGKVKNETLANLSHLPKEAIDAVKRVLRGEVLVGAQDSFAITRSLRHGDAAALWQLAQRIGLPALMGPACRQRDLALALVCSQVLEPSSKAAYVTWWEDTTLGVDLGIAGAHTDELYEAMDWLYDRKETIEAALVRKHLGEGALVCYDLSSSWVEGTKNELAAFGHSRDQKRAKRQIEYGVVATSEGLPCAIEVFSGNTADPKSFEAVVKKLRERFGVKEIIFVGDRGMITRARIAALKDIAGAGWVSALRAPEIKALVRDGAIQQSLFDEVNFAEITHPDYEGERLVACRNPFLATERARKREALLLATEADLEKVRASVEAGRLKDAGKIGLRAGRVLNRHKMAKHFELSIEQGRFSFARKTDQIAAEAALDGIYVIRTSLSAEAWSSAEVVKAYKSLSNLERECFQHMKTVDVEIRPIRHRLADRVRCHAFICMLAVHLVFHLRRAWAPLTFKDEEPPLRPDPVAPARRSRAATTKAARRAHADGTALRPFQGLLDHLATLTRNTCQVPGTEVTFEQLAEPTPTQRKAFELLGVSIPK</sequence>
<proteinExistence type="predicted"/>
<evidence type="ECO:0000256" key="1">
    <source>
        <dbReference type="SAM" id="MobiDB-lite"/>
    </source>
</evidence>
<dbReference type="NCBIfam" id="NF033559">
    <property type="entry name" value="transpos_IS1634"/>
    <property type="match status" value="1"/>
</dbReference>
<dbReference type="PANTHER" id="PTHR34614:SF2">
    <property type="entry name" value="TRANSPOSASE IS4-LIKE DOMAIN-CONTAINING PROTEIN"/>
    <property type="match status" value="1"/>
</dbReference>
<dbReference type="PANTHER" id="PTHR34614">
    <property type="match status" value="1"/>
</dbReference>